<dbReference type="SUPFAM" id="SSF53271">
    <property type="entry name" value="PRTase-like"/>
    <property type="match status" value="1"/>
</dbReference>
<evidence type="ECO:0000256" key="7">
    <source>
        <dbReference type="ARBA" id="ARBA00022962"/>
    </source>
</evidence>
<dbReference type="InterPro" id="IPR000836">
    <property type="entry name" value="PRTase_dom"/>
</dbReference>
<evidence type="ECO:0000256" key="2">
    <source>
        <dbReference type="ARBA" id="ARBA00010138"/>
    </source>
</evidence>
<keyword evidence="13" id="KW-1185">Reference proteome</keyword>
<dbReference type="GeneID" id="106813866"/>
<dbReference type="InterPro" id="IPR017932">
    <property type="entry name" value="GATase_2_dom"/>
</dbReference>
<dbReference type="Gene3D" id="3.40.50.2020">
    <property type="match status" value="1"/>
</dbReference>
<dbReference type="InterPro" id="IPR005854">
    <property type="entry name" value="PurF"/>
</dbReference>
<keyword evidence="6 11" id="KW-0658">Purine biosynthesis</keyword>
<evidence type="ECO:0000256" key="3">
    <source>
        <dbReference type="ARBA" id="ARBA00011941"/>
    </source>
</evidence>
<dbReference type="PANTHER" id="PTHR11907">
    <property type="entry name" value="AMIDOPHOSPHORIBOSYLTRANSFERASE"/>
    <property type="match status" value="1"/>
</dbReference>
<gene>
    <name evidence="14" type="primary">LOC106813866</name>
</gene>
<protein>
    <recommendedName>
        <fullName evidence="8 11">Amidophosphoribosyltransferase</fullName>
        <shortName evidence="11">ATase</shortName>
        <ecNumber evidence="3 11">2.4.2.14</ecNumber>
    </recommendedName>
    <alternativeName>
        <fullName evidence="9 11">Glutamine phosphoribosylpyrophosphate amidotransferase</fullName>
    </alternativeName>
</protein>
<feature type="domain" description="Glutamine amidotransferase type-2" evidence="12">
    <location>
        <begin position="18"/>
        <end position="255"/>
    </location>
</feature>
<keyword evidence="7" id="KW-0315">Glutamine amidotransferase</keyword>
<dbReference type="InterPro" id="IPR029057">
    <property type="entry name" value="PRTase-like"/>
</dbReference>
<dbReference type="CDD" id="cd06223">
    <property type="entry name" value="PRTases_typeI"/>
    <property type="match status" value="1"/>
</dbReference>
<reference evidence="14" key="1">
    <citation type="submission" date="2025-08" db="UniProtKB">
        <authorList>
            <consortium name="RefSeq"/>
        </authorList>
    </citation>
    <scope>IDENTIFICATION</scope>
</reference>
<evidence type="ECO:0000256" key="11">
    <source>
        <dbReference type="PIRNR" id="PIRNR000485"/>
    </source>
</evidence>
<evidence type="ECO:0000256" key="9">
    <source>
        <dbReference type="ARBA" id="ARBA00033776"/>
    </source>
</evidence>
<dbReference type="PROSITE" id="PS51278">
    <property type="entry name" value="GATASE_TYPE_2"/>
    <property type="match status" value="1"/>
</dbReference>
<evidence type="ECO:0000259" key="12">
    <source>
        <dbReference type="PROSITE" id="PS51278"/>
    </source>
</evidence>
<dbReference type="InterPro" id="IPR035584">
    <property type="entry name" value="PurF_N"/>
</dbReference>
<comment type="catalytic activity">
    <reaction evidence="10">
        <text>5-phospho-beta-D-ribosylamine + L-glutamate + diphosphate = 5-phospho-alpha-D-ribose 1-diphosphate + L-glutamine + H2O</text>
        <dbReference type="Rhea" id="RHEA:14905"/>
        <dbReference type="ChEBI" id="CHEBI:15377"/>
        <dbReference type="ChEBI" id="CHEBI:29985"/>
        <dbReference type="ChEBI" id="CHEBI:33019"/>
        <dbReference type="ChEBI" id="CHEBI:58017"/>
        <dbReference type="ChEBI" id="CHEBI:58359"/>
        <dbReference type="ChEBI" id="CHEBI:58681"/>
        <dbReference type="EC" id="2.4.2.14"/>
    </reaction>
    <physiologicalReaction direction="right-to-left" evidence="10">
        <dbReference type="Rhea" id="RHEA:14907"/>
    </physiologicalReaction>
</comment>
<dbReference type="Pfam" id="PF13522">
    <property type="entry name" value="GATase_6"/>
    <property type="match status" value="1"/>
</dbReference>
<dbReference type="SUPFAM" id="SSF56235">
    <property type="entry name" value="N-terminal nucleophile aminohydrolases (Ntn hydrolases)"/>
    <property type="match status" value="1"/>
</dbReference>
<dbReference type="Proteomes" id="UP000695022">
    <property type="component" value="Unplaced"/>
</dbReference>
<dbReference type="InterPro" id="IPR029055">
    <property type="entry name" value="Ntn_hydrolases_N"/>
</dbReference>
<evidence type="ECO:0000256" key="1">
    <source>
        <dbReference type="ARBA" id="ARBA00005209"/>
    </source>
</evidence>
<sequence>MATARDDNDGSSGLREACGVFACVAAGAWPTHLDIAHVIYLGLVGLQHRGQESAGIVTSDGECFRSHRGMGLVNQVFTEETLQVKLKGNLGVGHTRYSTAGGSEIGNCQPFVVHTAHGLLAVAHNGELINGGALRRQILARGVGLSSSSDSELITQMLAWPPPGGEPDGADWAARITHLMRQTPCAYSLVIMHGSALYAARDPLGNRPLCIGRLPGDDDGDEGWVVSSESCPFQSIGARYVRDVEPGEIVRVCARGVTTAATVARPPAATPALCIFEYVYFARADSLLAGQMVHTVRQRCGRQLALESPADVDVVAAVPESATAAALGFAAACGAPYVEVLTKNRYVGRSFIQPSTRARARAVATKFGALTDNLAGRRVALVDDSIVRGTTIAPIVRLLRDAGAAAVHIRVASPPVRHPCYMGINIPTTHELIANRVESGRLAAHLGADSVAYLSVGGLLAAVSGREDAADGYCTACLTGHYPAKLEW</sequence>
<evidence type="ECO:0000313" key="13">
    <source>
        <dbReference type="Proteomes" id="UP000695022"/>
    </source>
</evidence>
<name>A0ABM1EN21_PRICU</name>
<comment type="pathway">
    <text evidence="1 11">Purine metabolism; IMP biosynthesis via de novo pathway; N(1)-(5-phospho-D-ribosyl)glycinamide from 5-phospho-alpha-D-ribose 1-diphosphate: step 1/2.</text>
</comment>
<accession>A0ABM1EN21</accession>
<keyword evidence="4 11" id="KW-0328">Glycosyltransferase</keyword>
<dbReference type="RefSeq" id="XP_014673592.1">
    <property type="nucleotide sequence ID" value="XM_014818106.1"/>
</dbReference>
<evidence type="ECO:0000313" key="14">
    <source>
        <dbReference type="RefSeq" id="XP_014673592.1"/>
    </source>
</evidence>
<evidence type="ECO:0000256" key="10">
    <source>
        <dbReference type="ARBA" id="ARBA00048545"/>
    </source>
</evidence>
<evidence type="ECO:0000256" key="8">
    <source>
        <dbReference type="ARBA" id="ARBA00033770"/>
    </source>
</evidence>
<dbReference type="PIRSF" id="PIRSF000485">
    <property type="entry name" value="Amd_phspho_trans"/>
    <property type="match status" value="1"/>
</dbReference>
<dbReference type="NCBIfam" id="TIGR01134">
    <property type="entry name" value="purF"/>
    <property type="match status" value="1"/>
</dbReference>
<keyword evidence="5 11" id="KW-0808">Transferase</keyword>
<dbReference type="HAMAP" id="MF_01931">
    <property type="entry name" value="PurF"/>
    <property type="match status" value="1"/>
</dbReference>
<dbReference type="Gene3D" id="3.60.20.10">
    <property type="entry name" value="Glutamine Phosphoribosylpyrophosphate, subunit 1, domain 1"/>
    <property type="match status" value="1"/>
</dbReference>
<dbReference type="CDD" id="cd00715">
    <property type="entry name" value="GPATase_N"/>
    <property type="match status" value="1"/>
</dbReference>
<dbReference type="EC" id="2.4.2.14" evidence="3 11"/>
<proteinExistence type="inferred from homology"/>
<organism evidence="13 14">
    <name type="scientific">Priapulus caudatus</name>
    <name type="common">Priapulid worm</name>
    <dbReference type="NCBI Taxonomy" id="37621"/>
    <lineage>
        <taxon>Eukaryota</taxon>
        <taxon>Metazoa</taxon>
        <taxon>Ecdysozoa</taxon>
        <taxon>Scalidophora</taxon>
        <taxon>Priapulida</taxon>
        <taxon>Priapulimorpha</taxon>
        <taxon>Priapulimorphida</taxon>
        <taxon>Priapulidae</taxon>
        <taxon>Priapulus</taxon>
    </lineage>
</organism>
<evidence type="ECO:0000256" key="6">
    <source>
        <dbReference type="ARBA" id="ARBA00022755"/>
    </source>
</evidence>
<evidence type="ECO:0000256" key="4">
    <source>
        <dbReference type="ARBA" id="ARBA00022676"/>
    </source>
</evidence>
<evidence type="ECO:0000256" key="5">
    <source>
        <dbReference type="ARBA" id="ARBA00022679"/>
    </source>
</evidence>
<comment type="similarity">
    <text evidence="2 11">In the C-terminal section; belongs to the purine/pyrimidine phosphoribosyltransferase family.</text>
</comment>